<feature type="domain" description="PAS" evidence="9">
    <location>
        <begin position="4"/>
        <end position="74"/>
    </location>
</feature>
<sequence length="663" mass="76575">MNDTKKECEYLMDITTDIISFHDKDRKFTKVSNSVFKVLGYRAEELIGKDPYSFIHPDDIEKMAKKLHTTNKDSEMIYEYRMRNKKGEYIWVESKINPIFNENREIISMVSITRDITKIRKMENEIKEQYILIRKIIDNAPAFIFAKDKEGKFLIANKTLSDYYGIPIEKIENFKIEDIYEKYNLNLEEAEEYLKSDIEVIETKIEKYIPLESFTTIKQDKRWLEVRKIPFEISGKVYSLGIAIDVTERKEKEEELKKAIEEAKKADKAKSLFLANMSHELRTPLGGVIGMLEILEITELDEKQMKFVKMGKNSAENLLEIVNDILDISRMEAGKVEINKTEIEIKSFFENLIEFLSINANKKGLELLLDFDKALPKQIMADEGKIRQILTNLIGNSIKFTDDGVINIKVKKEYIIDNKMGIEIKVKDSGIGIEKSKIDKIFEPFTQGDSSYNKRYKGTGLGLSISKKLVELMGGRIFINSEKGKGTEITFILPLEILNKNNEIEDISDELDKNIDEENAVMKNNKTKNDKMKLEEIKEEKIVLIVEDNVINAHLLEYLMKKINFKTITATNGKIAIEILEKMEKIDLILMDIQMPVMNGYEATKIIKNDSKLNKIPIIAVTAYAREEEIEKILEAGMELCITKPVGKEHLYKAIEKILGIKI</sequence>
<dbReference type="SUPFAM" id="SSF55874">
    <property type="entry name" value="ATPase domain of HSP90 chaperone/DNA topoisomerase II/histidine kinase"/>
    <property type="match status" value="1"/>
</dbReference>
<evidence type="ECO:0000313" key="12">
    <source>
        <dbReference type="Proteomes" id="UP001321582"/>
    </source>
</evidence>
<evidence type="ECO:0000256" key="2">
    <source>
        <dbReference type="ARBA" id="ARBA00012438"/>
    </source>
</evidence>
<dbReference type="SUPFAM" id="SSF55785">
    <property type="entry name" value="PYP-like sensor domain (PAS domain)"/>
    <property type="match status" value="2"/>
</dbReference>
<dbReference type="RefSeq" id="WP_307903997.1">
    <property type="nucleotide sequence ID" value="NZ_AP027059.1"/>
</dbReference>
<dbReference type="Gene3D" id="3.30.565.10">
    <property type="entry name" value="Histidine kinase-like ATPase, C-terminal domain"/>
    <property type="match status" value="1"/>
</dbReference>
<dbReference type="InterPro" id="IPR000014">
    <property type="entry name" value="PAS"/>
</dbReference>
<evidence type="ECO:0000256" key="5">
    <source>
        <dbReference type="PROSITE-ProRule" id="PRU00169"/>
    </source>
</evidence>
<feature type="domain" description="PAC" evidence="10">
    <location>
        <begin position="76"/>
        <end position="128"/>
    </location>
</feature>
<proteinExistence type="predicted"/>
<evidence type="ECO:0000256" key="6">
    <source>
        <dbReference type="SAM" id="Coils"/>
    </source>
</evidence>
<dbReference type="InterPro" id="IPR036097">
    <property type="entry name" value="HisK_dim/P_sf"/>
</dbReference>
<keyword evidence="4" id="KW-0902">Two-component regulatory system</keyword>
<name>A0AAU9DCE2_9FUSO</name>
<dbReference type="GO" id="GO:0000155">
    <property type="term" value="F:phosphorelay sensor kinase activity"/>
    <property type="evidence" value="ECO:0007669"/>
    <property type="project" value="InterPro"/>
</dbReference>
<comment type="catalytic activity">
    <reaction evidence="1">
        <text>ATP + protein L-histidine = ADP + protein N-phospho-L-histidine.</text>
        <dbReference type="EC" id="2.7.13.3"/>
    </reaction>
</comment>
<dbReference type="InterPro" id="IPR003594">
    <property type="entry name" value="HATPase_dom"/>
</dbReference>
<dbReference type="PRINTS" id="PR00344">
    <property type="entry name" value="BCTRLSENSOR"/>
</dbReference>
<dbReference type="InterPro" id="IPR011006">
    <property type="entry name" value="CheY-like_superfamily"/>
</dbReference>
<dbReference type="InterPro" id="IPR035965">
    <property type="entry name" value="PAS-like_dom_sf"/>
</dbReference>
<evidence type="ECO:0000313" key="11">
    <source>
        <dbReference type="EMBL" id="BDU51156.1"/>
    </source>
</evidence>
<feature type="coiled-coil region" evidence="6">
    <location>
        <begin position="242"/>
        <end position="270"/>
    </location>
</feature>
<dbReference type="CDD" id="cd17546">
    <property type="entry name" value="REC_hyHK_CKI1_RcsC-like"/>
    <property type="match status" value="1"/>
</dbReference>
<evidence type="ECO:0000259" key="7">
    <source>
        <dbReference type="PROSITE" id="PS50109"/>
    </source>
</evidence>
<dbReference type="Gene3D" id="1.10.287.130">
    <property type="match status" value="1"/>
</dbReference>
<dbReference type="FunFam" id="3.30.565.10:FF:000010">
    <property type="entry name" value="Sensor histidine kinase RcsC"/>
    <property type="match status" value="1"/>
</dbReference>
<dbReference type="EC" id="2.7.13.3" evidence="2"/>
<dbReference type="PANTHER" id="PTHR45339:SF1">
    <property type="entry name" value="HYBRID SIGNAL TRANSDUCTION HISTIDINE KINASE J"/>
    <property type="match status" value="1"/>
</dbReference>
<reference evidence="11 12" key="1">
    <citation type="submission" date="2022-11" db="EMBL/GenBank/DDBJ databases">
        <title>Haliovirga abyssi gen. nov., sp. nov., a mesophilic fermentative bacterium isolated from the Iheya North hydrothermal field and the proposal of Haliovirgaceae fam. nov.</title>
        <authorList>
            <person name="Miyazaki U."/>
            <person name="Tame A."/>
            <person name="Miyazaki J."/>
            <person name="Takai K."/>
            <person name="Sawayama S."/>
            <person name="Kitajima M."/>
            <person name="Okamoto A."/>
            <person name="Nakagawa S."/>
        </authorList>
    </citation>
    <scope>NUCLEOTIDE SEQUENCE [LARGE SCALE GENOMIC DNA]</scope>
    <source>
        <strain evidence="11 12">IC12</strain>
    </source>
</reference>
<dbReference type="SUPFAM" id="SSF52172">
    <property type="entry name" value="CheY-like"/>
    <property type="match status" value="1"/>
</dbReference>
<keyword evidence="12" id="KW-1185">Reference proteome</keyword>
<keyword evidence="6" id="KW-0175">Coiled coil</keyword>
<dbReference type="Gene3D" id="3.40.50.2300">
    <property type="match status" value="1"/>
</dbReference>
<dbReference type="Pfam" id="PF02518">
    <property type="entry name" value="HATPase_c"/>
    <property type="match status" value="1"/>
</dbReference>
<protein>
    <recommendedName>
        <fullName evidence="2">histidine kinase</fullName>
        <ecNumber evidence="2">2.7.13.3</ecNumber>
    </recommendedName>
</protein>
<feature type="modified residue" description="4-aspartylphosphate" evidence="5">
    <location>
        <position position="592"/>
    </location>
</feature>
<dbReference type="Pfam" id="PF08447">
    <property type="entry name" value="PAS_3"/>
    <property type="match status" value="1"/>
</dbReference>
<dbReference type="InterPro" id="IPR000700">
    <property type="entry name" value="PAS-assoc_C"/>
</dbReference>
<dbReference type="InterPro" id="IPR036890">
    <property type="entry name" value="HATPase_C_sf"/>
</dbReference>
<feature type="domain" description="Response regulatory" evidence="8">
    <location>
        <begin position="542"/>
        <end position="659"/>
    </location>
</feature>
<evidence type="ECO:0000256" key="1">
    <source>
        <dbReference type="ARBA" id="ARBA00000085"/>
    </source>
</evidence>
<dbReference type="NCBIfam" id="TIGR00229">
    <property type="entry name" value="sensory_box"/>
    <property type="match status" value="2"/>
</dbReference>
<dbReference type="PROSITE" id="PS50113">
    <property type="entry name" value="PAC"/>
    <property type="match status" value="1"/>
</dbReference>
<evidence type="ECO:0000259" key="10">
    <source>
        <dbReference type="PROSITE" id="PS50113"/>
    </source>
</evidence>
<dbReference type="SMART" id="SM00448">
    <property type="entry name" value="REC"/>
    <property type="match status" value="1"/>
</dbReference>
<dbReference type="SMART" id="SM00086">
    <property type="entry name" value="PAC"/>
    <property type="match status" value="1"/>
</dbReference>
<dbReference type="Pfam" id="PF08448">
    <property type="entry name" value="PAS_4"/>
    <property type="match status" value="1"/>
</dbReference>
<dbReference type="InterPro" id="IPR001789">
    <property type="entry name" value="Sig_transdc_resp-reg_receiver"/>
</dbReference>
<dbReference type="InterPro" id="IPR003661">
    <property type="entry name" value="HisK_dim/P_dom"/>
</dbReference>
<dbReference type="InterPro" id="IPR013656">
    <property type="entry name" value="PAS_4"/>
</dbReference>
<dbReference type="CDD" id="cd16922">
    <property type="entry name" value="HATPase_EvgS-ArcB-TorS-like"/>
    <property type="match status" value="1"/>
</dbReference>
<dbReference type="PROSITE" id="PS50109">
    <property type="entry name" value="HIS_KIN"/>
    <property type="match status" value="1"/>
</dbReference>
<dbReference type="InterPro" id="IPR001610">
    <property type="entry name" value="PAC"/>
</dbReference>
<evidence type="ECO:0000256" key="4">
    <source>
        <dbReference type="ARBA" id="ARBA00023012"/>
    </source>
</evidence>
<dbReference type="AlphaFoldDB" id="A0AAU9DCE2"/>
<gene>
    <name evidence="11" type="ORF">HLVA_17250</name>
</gene>
<dbReference type="InterPro" id="IPR005467">
    <property type="entry name" value="His_kinase_dom"/>
</dbReference>
<dbReference type="SUPFAM" id="SSF47384">
    <property type="entry name" value="Homodimeric domain of signal transducing histidine kinase"/>
    <property type="match status" value="1"/>
</dbReference>
<dbReference type="SMART" id="SM00387">
    <property type="entry name" value="HATPase_c"/>
    <property type="match status" value="1"/>
</dbReference>
<dbReference type="PANTHER" id="PTHR45339">
    <property type="entry name" value="HYBRID SIGNAL TRANSDUCTION HISTIDINE KINASE J"/>
    <property type="match status" value="1"/>
</dbReference>
<evidence type="ECO:0000259" key="8">
    <source>
        <dbReference type="PROSITE" id="PS50110"/>
    </source>
</evidence>
<dbReference type="PROSITE" id="PS50112">
    <property type="entry name" value="PAS"/>
    <property type="match status" value="2"/>
</dbReference>
<dbReference type="CDD" id="cd00130">
    <property type="entry name" value="PAS"/>
    <property type="match status" value="1"/>
</dbReference>
<keyword evidence="3 5" id="KW-0597">Phosphoprotein</keyword>
<dbReference type="CDD" id="cd00082">
    <property type="entry name" value="HisKA"/>
    <property type="match status" value="1"/>
</dbReference>
<dbReference type="EMBL" id="AP027059">
    <property type="protein sequence ID" value="BDU51156.1"/>
    <property type="molecule type" value="Genomic_DNA"/>
</dbReference>
<dbReference type="Gene3D" id="3.30.450.20">
    <property type="entry name" value="PAS domain"/>
    <property type="match status" value="2"/>
</dbReference>
<dbReference type="SMART" id="SM00091">
    <property type="entry name" value="PAS"/>
    <property type="match status" value="2"/>
</dbReference>
<organism evidence="11 12">
    <name type="scientific">Haliovirga abyssi</name>
    <dbReference type="NCBI Taxonomy" id="2996794"/>
    <lineage>
        <taxon>Bacteria</taxon>
        <taxon>Fusobacteriati</taxon>
        <taxon>Fusobacteriota</taxon>
        <taxon>Fusobacteriia</taxon>
        <taxon>Fusobacteriales</taxon>
        <taxon>Haliovirgaceae</taxon>
        <taxon>Haliovirga</taxon>
    </lineage>
</organism>
<dbReference type="Proteomes" id="UP001321582">
    <property type="component" value="Chromosome"/>
</dbReference>
<dbReference type="SMART" id="SM00388">
    <property type="entry name" value="HisKA"/>
    <property type="match status" value="1"/>
</dbReference>
<dbReference type="KEGG" id="haby:HLVA_17250"/>
<dbReference type="InterPro" id="IPR004358">
    <property type="entry name" value="Sig_transdc_His_kin-like_C"/>
</dbReference>
<accession>A0AAU9DCE2</accession>
<evidence type="ECO:0000256" key="3">
    <source>
        <dbReference type="ARBA" id="ARBA00022553"/>
    </source>
</evidence>
<evidence type="ECO:0000259" key="9">
    <source>
        <dbReference type="PROSITE" id="PS50112"/>
    </source>
</evidence>
<dbReference type="Pfam" id="PF00072">
    <property type="entry name" value="Response_reg"/>
    <property type="match status" value="1"/>
</dbReference>
<dbReference type="PROSITE" id="PS50110">
    <property type="entry name" value="RESPONSE_REGULATORY"/>
    <property type="match status" value="1"/>
</dbReference>
<feature type="domain" description="Histidine kinase" evidence="7">
    <location>
        <begin position="276"/>
        <end position="497"/>
    </location>
</feature>
<dbReference type="InterPro" id="IPR013655">
    <property type="entry name" value="PAS_fold_3"/>
</dbReference>
<dbReference type="Pfam" id="PF00512">
    <property type="entry name" value="HisKA"/>
    <property type="match status" value="1"/>
</dbReference>
<feature type="domain" description="PAS" evidence="9">
    <location>
        <begin position="129"/>
        <end position="171"/>
    </location>
</feature>